<sequence length="325" mass="35492">MDEGRVPPVDLRQLHYFVAIAEQGSISSAAAVLGLAQPSLSEHISRLERKLDTQLIIRGARGVHLTEAGVALAQHAREILHGVEVAVEDVRHLGGEARGPVSIGFPPSMGLLLSVPLAETIQAEFPRVRLHIAEAMSGYIMEWIINERIELGCVYEVPDASQVSVQPILSEDLFLVTAPDNWDGAILPNGRAEKPITLADVQSLPLVLPSRPHGAREVIERFAKSNGVRLDVVTEIDSLPQIIAMADRASAYTILPHAAVINEVANGTLALVEIVKPTIRRTAYLIRKRSRSVTRASQVVEQELTTIIGEMIDRHHLEARLPKAE</sequence>
<dbReference type="EMBL" id="JACIJP010000001">
    <property type="protein sequence ID" value="MBB6122977.1"/>
    <property type="molecule type" value="Genomic_DNA"/>
</dbReference>
<dbReference type="InterPro" id="IPR036388">
    <property type="entry name" value="WH-like_DNA-bd_sf"/>
</dbReference>
<dbReference type="Pfam" id="PF03466">
    <property type="entry name" value="LysR_substrate"/>
    <property type="match status" value="1"/>
</dbReference>
<proteinExistence type="inferred from homology"/>
<reference evidence="7 8" key="1">
    <citation type="submission" date="2020-08" db="EMBL/GenBank/DDBJ databases">
        <title>Genomic Encyclopedia of Type Strains, Phase IV (KMG-IV): sequencing the most valuable type-strain genomes for metagenomic binning, comparative biology and taxonomic classification.</title>
        <authorList>
            <person name="Goeker M."/>
        </authorList>
    </citation>
    <scope>NUCLEOTIDE SEQUENCE [LARGE SCALE GENOMIC DNA]</scope>
    <source>
        <strain evidence="7 8">DSM 102255</strain>
    </source>
</reference>
<dbReference type="InterPro" id="IPR036390">
    <property type="entry name" value="WH_DNA-bd_sf"/>
</dbReference>
<gene>
    <name evidence="7" type="ORF">FHS92_000684</name>
</gene>
<dbReference type="GO" id="GO:0003677">
    <property type="term" value="F:DNA binding"/>
    <property type="evidence" value="ECO:0007669"/>
    <property type="project" value="UniProtKB-KW"/>
</dbReference>
<evidence type="ECO:0000256" key="1">
    <source>
        <dbReference type="ARBA" id="ARBA00009437"/>
    </source>
</evidence>
<dbReference type="PROSITE" id="PS50931">
    <property type="entry name" value="HTH_LYSR"/>
    <property type="match status" value="1"/>
</dbReference>
<dbReference type="PRINTS" id="PR00039">
    <property type="entry name" value="HTHLYSR"/>
</dbReference>
<evidence type="ECO:0000256" key="4">
    <source>
        <dbReference type="ARBA" id="ARBA00023159"/>
    </source>
</evidence>
<organism evidence="7 8">
    <name type="scientific">Sphingobium subterraneum</name>
    <dbReference type="NCBI Taxonomy" id="627688"/>
    <lineage>
        <taxon>Bacteria</taxon>
        <taxon>Pseudomonadati</taxon>
        <taxon>Pseudomonadota</taxon>
        <taxon>Alphaproteobacteria</taxon>
        <taxon>Sphingomonadales</taxon>
        <taxon>Sphingomonadaceae</taxon>
        <taxon>Sphingobium</taxon>
    </lineage>
</organism>
<comment type="caution">
    <text evidence="7">The sequence shown here is derived from an EMBL/GenBank/DDBJ whole genome shotgun (WGS) entry which is preliminary data.</text>
</comment>
<dbReference type="GO" id="GO:0003700">
    <property type="term" value="F:DNA-binding transcription factor activity"/>
    <property type="evidence" value="ECO:0007669"/>
    <property type="project" value="InterPro"/>
</dbReference>
<evidence type="ECO:0000259" key="6">
    <source>
        <dbReference type="PROSITE" id="PS50931"/>
    </source>
</evidence>
<evidence type="ECO:0000313" key="7">
    <source>
        <dbReference type="EMBL" id="MBB6122977.1"/>
    </source>
</evidence>
<evidence type="ECO:0000256" key="3">
    <source>
        <dbReference type="ARBA" id="ARBA00023125"/>
    </source>
</evidence>
<dbReference type="FunFam" id="1.10.10.10:FF:000001">
    <property type="entry name" value="LysR family transcriptional regulator"/>
    <property type="match status" value="1"/>
</dbReference>
<dbReference type="GO" id="GO:2000142">
    <property type="term" value="P:regulation of DNA-templated transcription initiation"/>
    <property type="evidence" value="ECO:0007669"/>
    <property type="project" value="TreeGrafter"/>
</dbReference>
<keyword evidence="2" id="KW-0805">Transcription regulation</keyword>
<keyword evidence="3" id="KW-0238">DNA-binding</keyword>
<dbReference type="SUPFAM" id="SSF53850">
    <property type="entry name" value="Periplasmic binding protein-like II"/>
    <property type="match status" value="1"/>
</dbReference>
<dbReference type="InterPro" id="IPR000847">
    <property type="entry name" value="LysR_HTH_N"/>
</dbReference>
<keyword evidence="8" id="KW-1185">Reference proteome</keyword>
<dbReference type="Gene3D" id="3.40.190.290">
    <property type="match status" value="1"/>
</dbReference>
<dbReference type="PANTHER" id="PTHR30293:SF0">
    <property type="entry name" value="NITROGEN ASSIMILATION REGULATORY PROTEIN NAC"/>
    <property type="match status" value="1"/>
</dbReference>
<protein>
    <submittedName>
        <fullName evidence="7">LysR family nitrogen assimilation transcriptional regulator</fullName>
    </submittedName>
</protein>
<dbReference type="Gene3D" id="1.10.10.10">
    <property type="entry name" value="Winged helix-like DNA-binding domain superfamily/Winged helix DNA-binding domain"/>
    <property type="match status" value="1"/>
</dbReference>
<dbReference type="RefSeq" id="WP_184077521.1">
    <property type="nucleotide sequence ID" value="NZ_JACIJP010000001.1"/>
</dbReference>
<evidence type="ECO:0000313" key="8">
    <source>
        <dbReference type="Proteomes" id="UP000552700"/>
    </source>
</evidence>
<dbReference type="Proteomes" id="UP000552700">
    <property type="component" value="Unassembled WGS sequence"/>
</dbReference>
<dbReference type="PANTHER" id="PTHR30293">
    <property type="entry name" value="TRANSCRIPTIONAL REGULATORY PROTEIN NAC-RELATED"/>
    <property type="match status" value="1"/>
</dbReference>
<dbReference type="AlphaFoldDB" id="A0A841IWG1"/>
<dbReference type="Pfam" id="PF00126">
    <property type="entry name" value="HTH_1"/>
    <property type="match status" value="1"/>
</dbReference>
<keyword evidence="5" id="KW-0804">Transcription</keyword>
<keyword evidence="4" id="KW-0010">Activator</keyword>
<feature type="domain" description="HTH lysR-type" evidence="6">
    <location>
        <begin position="9"/>
        <end position="66"/>
    </location>
</feature>
<dbReference type="InterPro" id="IPR005119">
    <property type="entry name" value="LysR_subst-bd"/>
</dbReference>
<accession>A0A841IWG1</accession>
<evidence type="ECO:0000256" key="5">
    <source>
        <dbReference type="ARBA" id="ARBA00023163"/>
    </source>
</evidence>
<name>A0A841IWG1_9SPHN</name>
<comment type="similarity">
    <text evidence="1">Belongs to the LysR transcriptional regulatory family.</text>
</comment>
<dbReference type="SUPFAM" id="SSF46785">
    <property type="entry name" value="Winged helix' DNA-binding domain"/>
    <property type="match status" value="1"/>
</dbReference>
<evidence type="ECO:0000256" key="2">
    <source>
        <dbReference type="ARBA" id="ARBA00023015"/>
    </source>
</evidence>